<protein>
    <submittedName>
        <fullName evidence="6">Dihydrolipoyllysine-residue acetyltransferase component of pyruvate dehydrogenase complex</fullName>
    </submittedName>
</protein>
<evidence type="ECO:0000256" key="4">
    <source>
        <dbReference type="SAM" id="MobiDB-lite"/>
    </source>
</evidence>
<feature type="compositionally biased region" description="Low complexity" evidence="4">
    <location>
        <begin position="762"/>
        <end position="788"/>
    </location>
</feature>
<sequence>MPPTANWRAQMMDSQPATPSKSKPGRRPCSLTTLLVLFAVLAGLALFGQELSGGGRTETYYRKALVARMYFGADGQQAVAAAAEEVHRTTTGGAAGGEDGNRAALELPGGQLGLGVQQGLAGDAGAAVAPDPRLKQPAAEAAAAAAAAQLAASQAAAAAAALQAQAAAQAAAAAAAQQVQQAAAAGGAVVQQEEDKWVNEPEPVGAAGVAAWYSNIVAVTGERLPKAEQKERDISASLATAVTFDESAVEDRPDCKIAVLDVDKEWGHRWGAGTCDLRDPGQWPFAAAGRGIDGADSLAPEAYQYSQEHWLAQAIRNSSRFSPDVATADFVFVDLHCYHTAWMAWLHPLNEAGRQAQPSPEYHIRRALAALQGMKRFRETKGGDFGVVHPAPLMKGLLSEDTACEDLASVLNMVPERQLLCVWTQDSHRAGKSVILPYAAVSDIDIEAPVVPSAERETFLFFRGGCGSTDPAVRPYFAAGKMLRWALVRALNAAPQPDVHAGCTCDICTGHMPHKELVQRMGRSVFCPIVASNTQSSRRLSEAILTGCIPVFIGEPFHSLPLASDVDYKSFAVFINVTDTSSWVNASSPKWEHNHMIRKAWKLDDPSLASSMISVARLEDVVGVLRAMPADQVAARQAALLANRLKFWYPAASAAAYTASGGAVPTAGAPGGSELAEILMRKMCRRAAAVGSRLSEARQQGLDFGDQDLKIEHPALAGGTAAGGAGDEGAAAAAAADGGVLTTEQGVEAMAAAAVANGADAAKPADGAAGAAAAAGEAGQAQQQAQQQQGGGAAQSERRLTV</sequence>
<comment type="similarity">
    <text evidence="2">Belongs to the glycosyltransferase 47 family.</text>
</comment>
<comment type="caution">
    <text evidence="6">The sequence shown here is derived from an EMBL/GenBank/DDBJ whole genome shotgun (WGS) entry which is preliminary data.</text>
</comment>
<evidence type="ECO:0000313" key="6">
    <source>
        <dbReference type="EMBL" id="PRW51030.1"/>
    </source>
</evidence>
<evidence type="ECO:0000256" key="2">
    <source>
        <dbReference type="ARBA" id="ARBA00010271"/>
    </source>
</evidence>
<keyword evidence="3" id="KW-0333">Golgi apparatus</keyword>
<dbReference type="InterPro" id="IPR040911">
    <property type="entry name" value="Exostosin_GT47"/>
</dbReference>
<comment type="subcellular location">
    <subcellularLocation>
        <location evidence="1">Golgi apparatus membrane</location>
        <topology evidence="1">Single-pass type II membrane protein</topology>
    </subcellularLocation>
</comment>
<dbReference type="Pfam" id="PF03016">
    <property type="entry name" value="Exostosin_GT47"/>
    <property type="match status" value="1"/>
</dbReference>
<dbReference type="InterPro" id="IPR004263">
    <property type="entry name" value="Exostosin"/>
</dbReference>
<proteinExistence type="inferred from homology"/>
<dbReference type="EMBL" id="LHPG02000010">
    <property type="protein sequence ID" value="PRW51030.1"/>
    <property type="molecule type" value="Genomic_DNA"/>
</dbReference>
<keyword evidence="6" id="KW-0670">Pyruvate</keyword>
<reference evidence="6 7" key="1">
    <citation type="journal article" date="2018" name="Plant J.">
        <title>Genome sequences of Chlorella sorokiniana UTEX 1602 and Micractinium conductrix SAG 241.80: implications to maltose excretion by a green alga.</title>
        <authorList>
            <person name="Arriola M.B."/>
            <person name="Velmurugan N."/>
            <person name="Zhang Y."/>
            <person name="Plunkett M.H."/>
            <person name="Hondzo H."/>
            <person name="Barney B.M."/>
        </authorList>
    </citation>
    <scope>NUCLEOTIDE SEQUENCE [LARGE SCALE GENOMIC DNA]</scope>
    <source>
        <strain evidence="7">UTEX 1602</strain>
    </source>
</reference>
<accession>A0A2P6TNW2</accession>
<keyword evidence="7" id="KW-1185">Reference proteome</keyword>
<feature type="region of interest" description="Disordered" evidence="4">
    <location>
        <begin position="762"/>
        <end position="802"/>
    </location>
</feature>
<dbReference type="GO" id="GO:0016757">
    <property type="term" value="F:glycosyltransferase activity"/>
    <property type="evidence" value="ECO:0007669"/>
    <property type="project" value="InterPro"/>
</dbReference>
<evidence type="ECO:0000256" key="3">
    <source>
        <dbReference type="ARBA" id="ARBA00023034"/>
    </source>
</evidence>
<feature type="region of interest" description="Disordered" evidence="4">
    <location>
        <begin position="1"/>
        <end position="26"/>
    </location>
</feature>
<name>A0A2P6TNW2_CHLSO</name>
<dbReference type="OrthoDB" id="671240at2759"/>
<evidence type="ECO:0000256" key="1">
    <source>
        <dbReference type="ARBA" id="ARBA00004323"/>
    </source>
</evidence>
<dbReference type="GO" id="GO:0000139">
    <property type="term" value="C:Golgi membrane"/>
    <property type="evidence" value="ECO:0007669"/>
    <property type="project" value="UniProtKB-SubCell"/>
</dbReference>
<dbReference type="Proteomes" id="UP000239899">
    <property type="component" value="Unassembled WGS sequence"/>
</dbReference>
<feature type="domain" description="Exostosin GT47" evidence="5">
    <location>
        <begin position="302"/>
        <end position="582"/>
    </location>
</feature>
<dbReference type="PANTHER" id="PTHR11062">
    <property type="entry name" value="EXOSTOSIN HEPARAN SULFATE GLYCOSYLTRANSFERASE -RELATED"/>
    <property type="match status" value="1"/>
</dbReference>
<feature type="compositionally biased region" description="Polar residues" evidence="4">
    <location>
        <begin position="12"/>
        <end position="21"/>
    </location>
</feature>
<evidence type="ECO:0000313" key="7">
    <source>
        <dbReference type="Proteomes" id="UP000239899"/>
    </source>
</evidence>
<dbReference type="STRING" id="3076.A0A2P6TNW2"/>
<gene>
    <name evidence="6" type="ORF">C2E21_5375</name>
</gene>
<evidence type="ECO:0000259" key="5">
    <source>
        <dbReference type="Pfam" id="PF03016"/>
    </source>
</evidence>
<dbReference type="AlphaFoldDB" id="A0A2P6TNW2"/>
<dbReference type="PANTHER" id="PTHR11062:SF281">
    <property type="entry name" value="EXOSTOSIN-LIKE 2"/>
    <property type="match status" value="1"/>
</dbReference>
<organism evidence="6 7">
    <name type="scientific">Chlorella sorokiniana</name>
    <name type="common">Freshwater green alga</name>
    <dbReference type="NCBI Taxonomy" id="3076"/>
    <lineage>
        <taxon>Eukaryota</taxon>
        <taxon>Viridiplantae</taxon>
        <taxon>Chlorophyta</taxon>
        <taxon>core chlorophytes</taxon>
        <taxon>Trebouxiophyceae</taxon>
        <taxon>Chlorellales</taxon>
        <taxon>Chlorellaceae</taxon>
        <taxon>Chlorella clade</taxon>
        <taxon>Chlorella</taxon>
    </lineage>
</organism>